<sequence>MGGKKEIFSIRRGTKQLIPHNCSSSRNDQHGITSNKSRQVGRVVVHQSHQPHALVLSVAPADADKNRKDTALLQAALNLQLRFHLPYKVYLHLYGKQRTGKRHYM</sequence>
<accession>A0A3L8SCK6</accession>
<dbReference type="Proteomes" id="UP000276834">
    <property type="component" value="Unassembled WGS sequence"/>
</dbReference>
<keyword evidence="2" id="KW-1185">Reference proteome</keyword>
<comment type="caution">
    <text evidence="1">The sequence shown here is derived from an EMBL/GenBank/DDBJ whole genome shotgun (WGS) entry which is preliminary data.</text>
</comment>
<dbReference type="EMBL" id="QUSF01000030">
    <property type="protein sequence ID" value="RLV99767.1"/>
    <property type="molecule type" value="Genomic_DNA"/>
</dbReference>
<name>A0A3L8SCK6_CHLGU</name>
<proteinExistence type="predicted"/>
<evidence type="ECO:0000313" key="1">
    <source>
        <dbReference type="EMBL" id="RLV99767.1"/>
    </source>
</evidence>
<evidence type="ECO:0000313" key="2">
    <source>
        <dbReference type="Proteomes" id="UP000276834"/>
    </source>
</evidence>
<reference evidence="1 2" key="1">
    <citation type="journal article" date="2018" name="Proc. R. Soc. B">
        <title>A non-coding region near Follistatin controls head colour polymorphism in the Gouldian finch.</title>
        <authorList>
            <person name="Toomey M.B."/>
            <person name="Marques C.I."/>
            <person name="Andrade P."/>
            <person name="Araujo P.M."/>
            <person name="Sabatino S."/>
            <person name="Gazda M.A."/>
            <person name="Afonso S."/>
            <person name="Lopes R.J."/>
            <person name="Corbo J.C."/>
            <person name="Carneiro M."/>
        </authorList>
    </citation>
    <scope>NUCLEOTIDE SEQUENCE [LARGE SCALE GENOMIC DNA]</scope>
    <source>
        <strain evidence="1">Red01</strain>
        <tissue evidence="1">Muscle</tissue>
    </source>
</reference>
<dbReference type="AlphaFoldDB" id="A0A3L8SCK6"/>
<gene>
    <name evidence="1" type="ORF">DV515_00009470</name>
</gene>
<organism evidence="1 2">
    <name type="scientific">Chloebia gouldiae</name>
    <name type="common">Gouldian finch</name>
    <name type="synonym">Erythrura gouldiae</name>
    <dbReference type="NCBI Taxonomy" id="44316"/>
    <lineage>
        <taxon>Eukaryota</taxon>
        <taxon>Metazoa</taxon>
        <taxon>Chordata</taxon>
        <taxon>Craniata</taxon>
        <taxon>Vertebrata</taxon>
        <taxon>Euteleostomi</taxon>
        <taxon>Archelosauria</taxon>
        <taxon>Archosauria</taxon>
        <taxon>Dinosauria</taxon>
        <taxon>Saurischia</taxon>
        <taxon>Theropoda</taxon>
        <taxon>Coelurosauria</taxon>
        <taxon>Aves</taxon>
        <taxon>Neognathae</taxon>
        <taxon>Neoaves</taxon>
        <taxon>Telluraves</taxon>
        <taxon>Australaves</taxon>
        <taxon>Passeriformes</taxon>
        <taxon>Passeroidea</taxon>
        <taxon>Passeridae</taxon>
        <taxon>Chloebia</taxon>
    </lineage>
</organism>
<protein>
    <submittedName>
        <fullName evidence="1">Uncharacterized protein</fullName>
    </submittedName>
</protein>